<reference evidence="4 5" key="1">
    <citation type="journal article" date="2019" name="Genome Biol. Evol.">
        <title>Insights into the evolution of the New World diploid cottons (Gossypium, subgenus Houzingenia) based on genome sequencing.</title>
        <authorList>
            <person name="Grover C.E."/>
            <person name="Arick M.A. 2nd"/>
            <person name="Thrash A."/>
            <person name="Conover J.L."/>
            <person name="Sanders W.S."/>
            <person name="Peterson D.G."/>
            <person name="Frelichowski J.E."/>
            <person name="Scheffler J.A."/>
            <person name="Scheffler B.E."/>
            <person name="Wendel J.F."/>
        </authorList>
    </citation>
    <scope>NUCLEOTIDE SEQUENCE [LARGE SCALE GENOMIC DNA]</scope>
    <source>
        <strain evidence="4">185</strain>
        <tissue evidence="4">Leaf</tissue>
    </source>
</reference>
<dbReference type="EMBL" id="JABFAA010070925">
    <property type="protein sequence ID" value="MBA0700646.1"/>
    <property type="molecule type" value="Genomic_DNA"/>
</dbReference>
<dbReference type="AlphaFoldDB" id="A0A7J8YM12"/>
<comment type="similarity">
    <text evidence="1">Belongs to the ARG7 family.</text>
</comment>
<evidence type="ECO:0000256" key="2">
    <source>
        <dbReference type="ARBA" id="ARBA00022473"/>
    </source>
</evidence>
<keyword evidence="2" id="KW-0217">Developmental protein</keyword>
<evidence type="ECO:0000313" key="5">
    <source>
        <dbReference type="Proteomes" id="UP000593577"/>
    </source>
</evidence>
<dbReference type="Proteomes" id="UP000593577">
    <property type="component" value="Unassembled WGS sequence"/>
</dbReference>
<keyword evidence="3" id="KW-0341">Growth regulation</keyword>
<evidence type="ECO:0000256" key="1">
    <source>
        <dbReference type="ARBA" id="ARBA00006974"/>
    </source>
</evidence>
<organism evidence="4 5">
    <name type="scientific">Gossypium aridum</name>
    <name type="common">American cotton</name>
    <name type="synonym">Erioxylum aridum</name>
    <dbReference type="NCBI Taxonomy" id="34290"/>
    <lineage>
        <taxon>Eukaryota</taxon>
        <taxon>Viridiplantae</taxon>
        <taxon>Streptophyta</taxon>
        <taxon>Embryophyta</taxon>
        <taxon>Tracheophyta</taxon>
        <taxon>Spermatophyta</taxon>
        <taxon>Magnoliopsida</taxon>
        <taxon>eudicotyledons</taxon>
        <taxon>Gunneridae</taxon>
        <taxon>Pentapetalae</taxon>
        <taxon>rosids</taxon>
        <taxon>malvids</taxon>
        <taxon>Malvales</taxon>
        <taxon>Malvaceae</taxon>
        <taxon>Malvoideae</taxon>
        <taxon>Gossypium</taxon>
    </lineage>
</organism>
<protein>
    <submittedName>
        <fullName evidence="4">Uncharacterized protein</fullName>
    </submittedName>
</protein>
<dbReference type="Pfam" id="PF02519">
    <property type="entry name" value="Auxin_inducible"/>
    <property type="match status" value="1"/>
</dbReference>
<accession>A0A7J8YM12</accession>
<dbReference type="InterPro" id="IPR003676">
    <property type="entry name" value="SAUR_fam"/>
</dbReference>
<dbReference type="GO" id="GO:0009733">
    <property type="term" value="P:response to auxin"/>
    <property type="evidence" value="ECO:0007669"/>
    <property type="project" value="InterPro"/>
</dbReference>
<dbReference type="PANTHER" id="PTHR31929">
    <property type="entry name" value="SAUR-LIKE AUXIN-RESPONSIVE PROTEIN FAMILY-RELATED"/>
    <property type="match status" value="1"/>
</dbReference>
<gene>
    <name evidence="4" type="ORF">Goari_022262</name>
</gene>
<evidence type="ECO:0000313" key="4">
    <source>
        <dbReference type="EMBL" id="MBA0700646.1"/>
    </source>
</evidence>
<sequence>MGFRLPRILNAKPILKRSLSFLETTLVAKGHFAVYALEVDEKKYLVVPMSLLKHPSFQNFLSQAGKEFSFNHPRGALTIPSSEEAFINLTCILQSS</sequence>
<name>A0A7J8YM12_GOSAI</name>
<proteinExistence type="inferred from homology"/>
<keyword evidence="5" id="KW-1185">Reference proteome</keyword>
<evidence type="ECO:0000256" key="3">
    <source>
        <dbReference type="ARBA" id="ARBA00022604"/>
    </source>
</evidence>
<comment type="caution">
    <text evidence="4">The sequence shown here is derived from an EMBL/GenBank/DDBJ whole genome shotgun (WGS) entry which is preliminary data.</text>
</comment>